<dbReference type="InterPro" id="IPR041901">
    <property type="entry name" value="RNAP_I_Rpa43_N"/>
</dbReference>
<dbReference type="KEGG" id="fpu:FPSE_08292"/>
<dbReference type="Proteomes" id="UP000007978">
    <property type="component" value="Chromosome 2"/>
</dbReference>
<organism evidence="5 6">
    <name type="scientific">Fusarium pseudograminearum (strain CS3096)</name>
    <name type="common">Wheat and barley crown-rot fungus</name>
    <dbReference type="NCBI Taxonomy" id="1028729"/>
    <lineage>
        <taxon>Eukaryota</taxon>
        <taxon>Fungi</taxon>
        <taxon>Dikarya</taxon>
        <taxon>Ascomycota</taxon>
        <taxon>Pezizomycotina</taxon>
        <taxon>Sordariomycetes</taxon>
        <taxon>Hypocreomycetidae</taxon>
        <taxon>Hypocreales</taxon>
        <taxon>Nectriaceae</taxon>
        <taxon>Fusarium</taxon>
    </lineage>
</organism>
<dbReference type="EMBL" id="AFNW01000285">
    <property type="protein sequence ID" value="EKJ71551.1"/>
    <property type="molecule type" value="Genomic_DNA"/>
</dbReference>
<keyword evidence="1" id="KW-0240">DNA-directed RNA polymerase</keyword>
<dbReference type="InterPro" id="IPR036898">
    <property type="entry name" value="RNA_pol_Rpb7-like_N_sf"/>
</dbReference>
<evidence type="ECO:0000259" key="4">
    <source>
        <dbReference type="Pfam" id="PF17875"/>
    </source>
</evidence>
<protein>
    <recommendedName>
        <fullName evidence="4">RPA43 OB domain-containing protein</fullName>
    </recommendedName>
</protein>
<feature type="region of interest" description="Disordered" evidence="3">
    <location>
        <begin position="1"/>
        <end position="173"/>
    </location>
</feature>
<accession>K3UI52</accession>
<dbReference type="Pfam" id="PF17875">
    <property type="entry name" value="RPA43_OB"/>
    <property type="match status" value="1"/>
</dbReference>
<feature type="compositionally biased region" description="Basic residues" evidence="3">
    <location>
        <begin position="54"/>
        <end position="64"/>
    </location>
</feature>
<dbReference type="OrthoDB" id="10250504at2759"/>
<feature type="compositionally biased region" description="Basic and acidic residues" evidence="3">
    <location>
        <begin position="124"/>
        <end position="140"/>
    </location>
</feature>
<keyword evidence="2" id="KW-0804">Transcription</keyword>
<dbReference type="Gene3D" id="3.30.1490.120">
    <property type="entry name" value="RNA polymerase Rpb7-like, N-terminal domain"/>
    <property type="match status" value="1"/>
</dbReference>
<name>K3UI52_FUSPC</name>
<dbReference type="GO" id="GO:0000428">
    <property type="term" value="C:DNA-directed RNA polymerase complex"/>
    <property type="evidence" value="ECO:0007669"/>
    <property type="project" value="UniProtKB-KW"/>
</dbReference>
<dbReference type="eggNOG" id="KOG4134">
    <property type="taxonomic scope" value="Eukaryota"/>
</dbReference>
<sequence>MAPIDHAAAKAEKKARKEKKRAREEDAAVETDRKHKKSKSVVAADVATEDLKADKKKKKSKKYKHADDTTAPQESEEAAVDEAKPEKKHKKKKHHDAEVAAPIEEAEAEAPVDGEKKKKKSKKNKDTEESDNADKQKQSEDAAPSDADAMDIDMPPPAKPSKSSDNIYQPPDIPANPQFPFFIQTVSLYEPLFPIGWAQPVTNCQFQHLQHLQNKYVPSLRGVLLDYRNVAFGENPGRHGAAIDDEMPATVMAKGEAAVGWGWITAEVDLFVPSRGAWMEGSVNLQTEGHIGVVCFGKFNASIEARRLPPDWKWVPNESPEAQGFEETASVITADDHGVVRQIHSTGFWADGSGDKVKGKIRFRIRNFDVGTSGEISYLSLEGTMLDRAGEKAVVAEEAETAKMRQGKKGAQRARRRHIPEFAMTRFADEQEQTQDNEEEKREVLALPEDH</sequence>
<dbReference type="CDD" id="cd04328">
    <property type="entry name" value="RNAP_I_Rpa43_N"/>
    <property type="match status" value="1"/>
</dbReference>
<dbReference type="Gene3D" id="2.40.50.1060">
    <property type="match status" value="1"/>
</dbReference>
<evidence type="ECO:0000313" key="5">
    <source>
        <dbReference type="EMBL" id="EKJ71551.1"/>
    </source>
</evidence>
<dbReference type="HOGENOM" id="CLU_036411_2_1_1"/>
<feature type="compositionally biased region" description="Basic residues" evidence="3">
    <location>
        <begin position="405"/>
        <end position="418"/>
    </location>
</feature>
<feature type="domain" description="RPA43 OB" evidence="4">
    <location>
        <begin position="273"/>
        <end position="386"/>
    </location>
</feature>
<dbReference type="GeneID" id="20366910"/>
<feature type="compositionally biased region" description="Basic and acidic residues" evidence="3">
    <location>
        <begin position="439"/>
        <end position="451"/>
    </location>
</feature>
<keyword evidence="6" id="KW-1185">Reference proteome</keyword>
<evidence type="ECO:0000313" key="6">
    <source>
        <dbReference type="Proteomes" id="UP000007978"/>
    </source>
</evidence>
<dbReference type="RefSeq" id="XP_009259685.1">
    <property type="nucleotide sequence ID" value="XM_009261410.1"/>
</dbReference>
<dbReference type="AlphaFoldDB" id="K3UI52"/>
<feature type="region of interest" description="Disordered" evidence="3">
    <location>
        <begin position="402"/>
        <end position="451"/>
    </location>
</feature>
<feature type="compositionally biased region" description="Basic and acidic residues" evidence="3">
    <location>
        <begin position="21"/>
        <end position="33"/>
    </location>
</feature>
<proteinExistence type="predicted"/>
<dbReference type="InterPro" id="IPR041178">
    <property type="entry name" value="RPA43_OB"/>
</dbReference>
<evidence type="ECO:0000256" key="1">
    <source>
        <dbReference type="ARBA" id="ARBA00022478"/>
    </source>
</evidence>
<evidence type="ECO:0000256" key="2">
    <source>
        <dbReference type="ARBA" id="ARBA00023163"/>
    </source>
</evidence>
<reference evidence="5 6" key="1">
    <citation type="journal article" date="2012" name="PLoS Pathog.">
        <title>Comparative pathogenomics reveals horizontally acquired novel virulence genes in fungi infecting cereal hosts.</title>
        <authorList>
            <person name="Gardiner D.M."/>
            <person name="McDonald M.C."/>
            <person name="Covarelli L."/>
            <person name="Solomon P.S."/>
            <person name="Rusu A.G."/>
            <person name="Marshall M."/>
            <person name="Kazan K."/>
            <person name="Chakraborty S."/>
            <person name="McDonald B.A."/>
            <person name="Manners J.M."/>
        </authorList>
    </citation>
    <scope>NUCLEOTIDE SEQUENCE [LARGE SCALE GENOMIC DNA]</scope>
    <source>
        <strain evidence="5 6">CS3096</strain>
    </source>
</reference>
<evidence type="ECO:0000256" key="3">
    <source>
        <dbReference type="SAM" id="MobiDB-lite"/>
    </source>
</evidence>
<comment type="caution">
    <text evidence="5">The sequence shown here is derived from an EMBL/GenBank/DDBJ whole genome shotgun (WGS) entry which is preliminary data.</text>
</comment>
<gene>
    <name evidence="5" type="ORF">FPSE_08292</name>
</gene>